<dbReference type="GO" id="GO:0051087">
    <property type="term" value="F:protein-folding chaperone binding"/>
    <property type="evidence" value="ECO:0007669"/>
    <property type="project" value="TreeGrafter"/>
</dbReference>
<name>A0A0A0BSD4_9CELL</name>
<keyword evidence="6" id="KW-1185">Reference proteome</keyword>
<protein>
    <recommendedName>
        <fullName evidence="3">10 kDa chaperonin</fullName>
    </recommendedName>
</protein>
<dbReference type="Pfam" id="PF00166">
    <property type="entry name" value="Cpn10"/>
    <property type="match status" value="1"/>
</dbReference>
<comment type="similarity">
    <text evidence="1 3">Belongs to the GroES chaperonin family.</text>
</comment>
<dbReference type="GO" id="GO:0005524">
    <property type="term" value="F:ATP binding"/>
    <property type="evidence" value="ECO:0007669"/>
    <property type="project" value="InterPro"/>
</dbReference>
<dbReference type="EMBL" id="AXCY01000045">
    <property type="protein sequence ID" value="KGM10577.1"/>
    <property type="molecule type" value="Genomic_DNA"/>
</dbReference>
<dbReference type="PANTHER" id="PTHR10772:SF58">
    <property type="entry name" value="CO-CHAPERONIN GROES"/>
    <property type="match status" value="1"/>
</dbReference>
<dbReference type="AlphaFoldDB" id="A0A0A0BSD4"/>
<dbReference type="InterPro" id="IPR037124">
    <property type="entry name" value="Chaperonin_GroES_sf"/>
</dbReference>
<dbReference type="InterPro" id="IPR020818">
    <property type="entry name" value="Chaperonin_GroES"/>
</dbReference>
<evidence type="ECO:0000313" key="6">
    <source>
        <dbReference type="Proteomes" id="UP000029839"/>
    </source>
</evidence>
<feature type="region of interest" description="Disordered" evidence="4">
    <location>
        <begin position="1"/>
        <end position="32"/>
    </location>
</feature>
<evidence type="ECO:0000313" key="5">
    <source>
        <dbReference type="EMBL" id="KGM10577.1"/>
    </source>
</evidence>
<dbReference type="PANTHER" id="PTHR10772">
    <property type="entry name" value="10 KDA HEAT SHOCK PROTEIN"/>
    <property type="match status" value="1"/>
</dbReference>
<evidence type="ECO:0000256" key="3">
    <source>
        <dbReference type="RuleBase" id="RU000535"/>
    </source>
</evidence>
<dbReference type="GO" id="GO:0051082">
    <property type="term" value="F:unfolded protein binding"/>
    <property type="evidence" value="ECO:0007669"/>
    <property type="project" value="TreeGrafter"/>
</dbReference>
<comment type="caution">
    <text evidence="5">The sequence shown here is derived from an EMBL/GenBank/DDBJ whole genome shotgun (WGS) entry which is preliminary data.</text>
</comment>
<reference evidence="5 6" key="1">
    <citation type="submission" date="2013-08" db="EMBL/GenBank/DDBJ databases">
        <title>Genome sequencing of Cellulomonas carbonis T26.</title>
        <authorList>
            <person name="Chen F."/>
            <person name="Li Y."/>
            <person name="Wang G."/>
        </authorList>
    </citation>
    <scope>NUCLEOTIDE SEQUENCE [LARGE SCALE GENOMIC DNA]</scope>
    <source>
        <strain evidence="5 6">T26</strain>
    </source>
</reference>
<proteinExistence type="inferred from homology"/>
<evidence type="ECO:0000256" key="4">
    <source>
        <dbReference type="SAM" id="MobiDB-lite"/>
    </source>
</evidence>
<reference evidence="5 6" key="2">
    <citation type="journal article" date="2015" name="Stand. Genomic Sci.">
        <title>Draft genome sequence of Cellulomonas carbonis T26(T) and comparative analysis of six Cellulomonas genomes.</title>
        <authorList>
            <person name="Zhuang W."/>
            <person name="Zhang S."/>
            <person name="Xia X."/>
            <person name="Wang G."/>
        </authorList>
    </citation>
    <scope>NUCLEOTIDE SEQUENCE [LARGE SCALE GENOMIC DNA]</scope>
    <source>
        <strain evidence="5 6">T26</strain>
    </source>
</reference>
<dbReference type="Proteomes" id="UP000029839">
    <property type="component" value="Unassembled WGS sequence"/>
</dbReference>
<organism evidence="5 6">
    <name type="scientific">Cellulomonas carbonis T26</name>
    <dbReference type="NCBI Taxonomy" id="947969"/>
    <lineage>
        <taxon>Bacteria</taxon>
        <taxon>Bacillati</taxon>
        <taxon>Actinomycetota</taxon>
        <taxon>Actinomycetes</taxon>
        <taxon>Micrococcales</taxon>
        <taxon>Cellulomonadaceae</taxon>
        <taxon>Cellulomonas</taxon>
    </lineage>
</organism>
<sequence length="134" mass="14108">MTREDPRSAPAATRTPGTSGAPGSSARGTTARLPLRMLHDRVLVHVDAESSERLSTSGIVIPATAAVGRRLAWALVVAVGPNVRQVSAGDKVLFDPEDRAEVELQGTAYVLLRERDLHGVAEPEASGQGTGLYL</sequence>
<evidence type="ECO:0000256" key="1">
    <source>
        <dbReference type="ARBA" id="ARBA00006975"/>
    </source>
</evidence>
<gene>
    <name evidence="5" type="ORF">N868_14480</name>
</gene>
<comment type="function">
    <text evidence="3">Together with the chaperonin GroEL, plays an essential role in assisting protein folding. The GroEL-GroES system forms a nano-cage that allows encapsulation of the non-native substrate proteins and provides a physical environment optimized to promote and accelerate protein folding. GroES binds to the apical surface of the GroEL ring, thereby capping the opening of the GroEL channel.</text>
</comment>
<dbReference type="GO" id="GO:0046872">
    <property type="term" value="F:metal ion binding"/>
    <property type="evidence" value="ECO:0007669"/>
    <property type="project" value="TreeGrafter"/>
</dbReference>
<accession>A0A0A0BSD4</accession>
<dbReference type="SUPFAM" id="SSF50129">
    <property type="entry name" value="GroES-like"/>
    <property type="match status" value="1"/>
</dbReference>
<dbReference type="InterPro" id="IPR011032">
    <property type="entry name" value="GroES-like_sf"/>
</dbReference>
<feature type="compositionally biased region" description="Polar residues" evidence="4">
    <location>
        <begin position="15"/>
        <end position="28"/>
    </location>
</feature>
<dbReference type="CDD" id="cd00320">
    <property type="entry name" value="cpn10"/>
    <property type="match status" value="1"/>
</dbReference>
<evidence type="ECO:0000256" key="2">
    <source>
        <dbReference type="ARBA" id="ARBA00023186"/>
    </source>
</evidence>
<comment type="subunit">
    <text evidence="3">Heptamer of 7 subunits arranged in a ring.</text>
</comment>
<dbReference type="GO" id="GO:0044183">
    <property type="term" value="F:protein folding chaperone"/>
    <property type="evidence" value="ECO:0007669"/>
    <property type="project" value="InterPro"/>
</dbReference>
<dbReference type="Gene3D" id="2.30.33.40">
    <property type="entry name" value="GroES chaperonin"/>
    <property type="match status" value="1"/>
</dbReference>
<dbReference type="SMART" id="SM00883">
    <property type="entry name" value="Cpn10"/>
    <property type="match status" value="1"/>
</dbReference>
<dbReference type="PRINTS" id="PR00297">
    <property type="entry name" value="CHAPERONIN10"/>
</dbReference>
<keyword evidence="2 3" id="KW-0143">Chaperone</keyword>